<evidence type="ECO:0000259" key="2">
    <source>
        <dbReference type="PROSITE" id="PS50164"/>
    </source>
</evidence>
<keyword evidence="3" id="KW-0255">Endonuclease</keyword>
<dbReference type="Gene3D" id="3.40.1440.10">
    <property type="entry name" value="GIY-YIG endonuclease"/>
    <property type="match status" value="1"/>
</dbReference>
<dbReference type="PANTHER" id="PTHR34477">
    <property type="entry name" value="UPF0213 PROTEIN YHBQ"/>
    <property type="match status" value="1"/>
</dbReference>
<keyword evidence="4" id="KW-1185">Reference proteome</keyword>
<evidence type="ECO:0000313" key="3">
    <source>
        <dbReference type="EMBL" id="RBP08612.1"/>
    </source>
</evidence>
<evidence type="ECO:0000313" key="4">
    <source>
        <dbReference type="Proteomes" id="UP000253529"/>
    </source>
</evidence>
<name>A0A366F1R8_9HYPH</name>
<dbReference type="InterPro" id="IPR000305">
    <property type="entry name" value="GIY-YIG_endonuc"/>
</dbReference>
<dbReference type="PANTHER" id="PTHR34477:SF5">
    <property type="entry name" value="BSL5627 PROTEIN"/>
    <property type="match status" value="1"/>
</dbReference>
<dbReference type="EMBL" id="QNRK01000025">
    <property type="protein sequence ID" value="RBP08612.1"/>
    <property type="molecule type" value="Genomic_DNA"/>
</dbReference>
<dbReference type="AlphaFoldDB" id="A0A366F1R8"/>
<dbReference type="Proteomes" id="UP000253529">
    <property type="component" value="Unassembled WGS sequence"/>
</dbReference>
<keyword evidence="3" id="KW-0378">Hydrolase</keyword>
<gene>
    <name evidence="3" type="ORF">DFR50_12594</name>
</gene>
<sequence length="97" mass="11103">MTSRAPCVYIMANKRNGTLYAGVTSDLSRRAYEHRQGLIPGFTSRYGCKRLVFYEHYERVVDAIAREKQIKGGSRAKKIALIEAMNPDWNDLYETLA</sequence>
<protein>
    <submittedName>
        <fullName evidence="3">Putative GIY-YIG superfamily endonuclease</fullName>
    </submittedName>
</protein>
<comment type="similarity">
    <text evidence="1">Belongs to the UPF0213 family.</text>
</comment>
<feature type="domain" description="GIY-YIG" evidence="2">
    <location>
        <begin position="4"/>
        <end position="80"/>
    </location>
</feature>
<dbReference type="InterPro" id="IPR035901">
    <property type="entry name" value="GIY-YIG_endonuc_sf"/>
</dbReference>
<organism evidence="3 4">
    <name type="scientific">Roseiarcus fermentans</name>
    <dbReference type="NCBI Taxonomy" id="1473586"/>
    <lineage>
        <taxon>Bacteria</taxon>
        <taxon>Pseudomonadati</taxon>
        <taxon>Pseudomonadota</taxon>
        <taxon>Alphaproteobacteria</taxon>
        <taxon>Hyphomicrobiales</taxon>
        <taxon>Roseiarcaceae</taxon>
        <taxon>Roseiarcus</taxon>
    </lineage>
</organism>
<comment type="caution">
    <text evidence="3">The sequence shown here is derived from an EMBL/GenBank/DDBJ whole genome shotgun (WGS) entry which is preliminary data.</text>
</comment>
<accession>A0A366F1R8</accession>
<proteinExistence type="inferred from homology"/>
<dbReference type="InterPro" id="IPR050190">
    <property type="entry name" value="UPF0213_domain"/>
</dbReference>
<reference evidence="3 4" key="1">
    <citation type="submission" date="2018-06" db="EMBL/GenBank/DDBJ databases">
        <title>Genomic Encyclopedia of Type Strains, Phase IV (KMG-IV): sequencing the most valuable type-strain genomes for metagenomic binning, comparative biology and taxonomic classification.</title>
        <authorList>
            <person name="Goeker M."/>
        </authorList>
    </citation>
    <scope>NUCLEOTIDE SEQUENCE [LARGE SCALE GENOMIC DNA]</scope>
    <source>
        <strain evidence="3 4">DSM 24875</strain>
    </source>
</reference>
<keyword evidence="3" id="KW-0540">Nuclease</keyword>
<dbReference type="Pfam" id="PF01541">
    <property type="entry name" value="GIY-YIG"/>
    <property type="match status" value="1"/>
</dbReference>
<dbReference type="RefSeq" id="WP_342634572.1">
    <property type="nucleotide sequence ID" value="NZ_QNRK01000025.1"/>
</dbReference>
<dbReference type="GO" id="GO:0004519">
    <property type="term" value="F:endonuclease activity"/>
    <property type="evidence" value="ECO:0007669"/>
    <property type="project" value="UniProtKB-KW"/>
</dbReference>
<dbReference type="CDD" id="cd10448">
    <property type="entry name" value="GIY-YIG_unchar_3"/>
    <property type="match status" value="1"/>
</dbReference>
<evidence type="ECO:0000256" key="1">
    <source>
        <dbReference type="ARBA" id="ARBA00007435"/>
    </source>
</evidence>
<dbReference type="SUPFAM" id="SSF82771">
    <property type="entry name" value="GIY-YIG endonuclease"/>
    <property type="match status" value="1"/>
</dbReference>
<dbReference type="PROSITE" id="PS50164">
    <property type="entry name" value="GIY_YIG"/>
    <property type="match status" value="1"/>
</dbReference>